<dbReference type="Proteomes" id="UP000178666">
    <property type="component" value="Chromosome"/>
</dbReference>
<evidence type="ECO:0000313" key="5">
    <source>
        <dbReference type="Proteomes" id="UP000178666"/>
    </source>
</evidence>
<protein>
    <submittedName>
        <fullName evidence="2">Uncharacterized protein</fullName>
    </submittedName>
</protein>
<gene>
    <name evidence="3" type="ORF">A8L58_09255</name>
    <name evidence="2" type="ORF">AXH35_07800</name>
</gene>
<dbReference type="OrthoDB" id="3733241at2"/>
<evidence type="ECO:0000313" key="3">
    <source>
        <dbReference type="EMBL" id="AOZ46847.1"/>
    </source>
</evidence>
<dbReference type="KEGG" id="aaci:ASQ49_07350"/>
<keyword evidence="5" id="KW-1185">Reference proteome</keyword>
<evidence type="ECO:0000313" key="4">
    <source>
        <dbReference type="Proteomes" id="UP000075221"/>
    </source>
</evidence>
<proteinExistence type="predicted"/>
<sequence>MNDDQVSETTRMARPEDEDTTATDEGIPPAEDTGHIPQGPPKSYGPRGQGRSPLKEAVEGHKADKERWADQERRAEEAGNE</sequence>
<dbReference type="EMBL" id="CP015970">
    <property type="protein sequence ID" value="AOZ46847.1"/>
    <property type="molecule type" value="Genomic_DNA"/>
</dbReference>
<dbReference type="Proteomes" id="UP000075221">
    <property type="component" value="Chromosome"/>
</dbReference>
<reference evidence="3 5" key="1">
    <citation type="journal article" date="2016" name="Plant Dis.">
        <title>Improved production of propionic acid using genome shuffling.</title>
        <authorList>
            <person name="Luna-Flores C.H."/>
            <person name="Palfreyman R.W."/>
            <person name="Kromer J.O."/>
            <person name="Nielsen L.K."/>
            <person name="Marcellin E."/>
        </authorList>
    </citation>
    <scope>NUCLEOTIDE SEQUENCE [LARGE SCALE GENOMIC DNA]</scope>
    <source>
        <strain evidence="3 5">F3E8</strain>
    </source>
</reference>
<evidence type="ECO:0000313" key="2">
    <source>
        <dbReference type="EMBL" id="AMS05372.1"/>
    </source>
</evidence>
<dbReference type="RefSeq" id="WP_015071613.1">
    <property type="nucleotide sequence ID" value="NZ_CP013126.1"/>
</dbReference>
<reference evidence="2 4" key="2">
    <citation type="submission" date="2016-02" db="EMBL/GenBank/DDBJ databases">
        <title>Complete Genome Sequence of Propionibacterium acidipropionici ATCC 55737.</title>
        <authorList>
            <person name="Luna Flores C.H."/>
            <person name="Nielsen L.K."/>
            <person name="Marcellin E."/>
        </authorList>
    </citation>
    <scope>NUCLEOTIDE SEQUENCE [LARGE SCALE GENOMIC DNA]</scope>
    <source>
        <strain evidence="2 4">ATCC 55737</strain>
    </source>
</reference>
<dbReference type="AlphaFoldDB" id="A0A142KGY4"/>
<name>A0A142KGY4_9ACTN</name>
<feature type="compositionally biased region" description="Basic and acidic residues" evidence="1">
    <location>
        <begin position="53"/>
        <end position="81"/>
    </location>
</feature>
<feature type="region of interest" description="Disordered" evidence="1">
    <location>
        <begin position="1"/>
        <end position="81"/>
    </location>
</feature>
<evidence type="ECO:0000256" key="1">
    <source>
        <dbReference type="SAM" id="MobiDB-lite"/>
    </source>
</evidence>
<dbReference type="GeneID" id="88084833"/>
<organism evidence="2 4">
    <name type="scientific">Acidipropionibacterium acidipropionici</name>
    <dbReference type="NCBI Taxonomy" id="1748"/>
    <lineage>
        <taxon>Bacteria</taxon>
        <taxon>Bacillati</taxon>
        <taxon>Actinomycetota</taxon>
        <taxon>Actinomycetes</taxon>
        <taxon>Propionibacteriales</taxon>
        <taxon>Propionibacteriaceae</taxon>
        <taxon>Acidipropionibacterium</taxon>
    </lineage>
</organism>
<dbReference type="EMBL" id="CP014352">
    <property type="protein sequence ID" value="AMS05372.1"/>
    <property type="molecule type" value="Genomic_DNA"/>
</dbReference>
<accession>A0A142KGY4</accession>